<dbReference type="AlphaFoldDB" id="A0A066X138"/>
<keyword evidence="2" id="KW-1185">Reference proteome</keyword>
<dbReference type="EMBL" id="JMSE01001292">
    <property type="protein sequence ID" value="KDN62863.1"/>
    <property type="molecule type" value="Genomic_DNA"/>
</dbReference>
<evidence type="ECO:0000313" key="2">
    <source>
        <dbReference type="Proteomes" id="UP000027238"/>
    </source>
</evidence>
<evidence type="ECO:0000313" key="1">
    <source>
        <dbReference type="EMBL" id="KDN62863.1"/>
    </source>
</evidence>
<gene>
    <name evidence="1" type="ORF">CSUB01_02866</name>
</gene>
<accession>A0A066X138</accession>
<name>A0A066X138_COLSU</name>
<protein>
    <submittedName>
        <fullName evidence="1">Uncharacterized protein</fullName>
    </submittedName>
</protein>
<sequence length="127" mass="14124">MNTFETPDDTTSLYVPRMLPNVNTETVDWTTAYDCELVSKYMLLNRHTELAAAALATVEVSETPIAGYKVAILEWKVEVSPEVQSSLWLAHCREGPMNLVKINPHYDAYSGVNLFSPSGNEFGPALE</sequence>
<dbReference type="HOGENOM" id="CLU_1970435_0_0_1"/>
<organism evidence="1 2">
    <name type="scientific">Colletotrichum sublineola</name>
    <name type="common">Sorghum anthracnose fungus</name>
    <dbReference type="NCBI Taxonomy" id="1173701"/>
    <lineage>
        <taxon>Eukaryota</taxon>
        <taxon>Fungi</taxon>
        <taxon>Dikarya</taxon>
        <taxon>Ascomycota</taxon>
        <taxon>Pezizomycotina</taxon>
        <taxon>Sordariomycetes</taxon>
        <taxon>Hypocreomycetidae</taxon>
        <taxon>Glomerellales</taxon>
        <taxon>Glomerellaceae</taxon>
        <taxon>Colletotrichum</taxon>
        <taxon>Colletotrichum graminicola species complex</taxon>
    </lineage>
</organism>
<reference evidence="2" key="1">
    <citation type="journal article" date="2014" name="Genome Announc.">
        <title>Draft genome sequence of Colletotrichum sublineola, a destructive pathogen of cultivated sorghum.</title>
        <authorList>
            <person name="Baroncelli R."/>
            <person name="Sanz-Martin J.M."/>
            <person name="Rech G.E."/>
            <person name="Sukno S.A."/>
            <person name="Thon M.R."/>
        </authorList>
    </citation>
    <scope>NUCLEOTIDE SEQUENCE [LARGE SCALE GENOMIC DNA]</scope>
    <source>
        <strain evidence="2">TX430BB</strain>
    </source>
</reference>
<comment type="caution">
    <text evidence="1">The sequence shown here is derived from an EMBL/GenBank/DDBJ whole genome shotgun (WGS) entry which is preliminary data.</text>
</comment>
<proteinExistence type="predicted"/>
<dbReference type="Proteomes" id="UP000027238">
    <property type="component" value="Unassembled WGS sequence"/>
</dbReference>